<sequence>MRTRRYLGVSHGYATLGVMWSSVASPQPKSTLLGRASGDSHLETPMAPRPCRLRIQFQKEAPIVSREILLPWSPIDGTRMGVLHIAWLYPRQIGLFRVIGSVVSLFLFLFKNAPNPQLVRRGPYTLISSLKELRVSYC</sequence>
<name>A0A9P5N123_9AGAM</name>
<feature type="transmembrane region" description="Helical" evidence="1">
    <location>
        <begin position="93"/>
        <end position="110"/>
    </location>
</feature>
<gene>
    <name evidence="2" type="ORF">DFH94DRAFT_723659</name>
</gene>
<dbReference type="Proteomes" id="UP000759537">
    <property type="component" value="Unassembled WGS sequence"/>
</dbReference>
<protein>
    <submittedName>
        <fullName evidence="2">Uncharacterized protein</fullName>
    </submittedName>
</protein>
<dbReference type="AlphaFoldDB" id="A0A9P5N123"/>
<reference evidence="2" key="2">
    <citation type="journal article" date="2020" name="Nat. Commun.">
        <title>Large-scale genome sequencing of mycorrhizal fungi provides insights into the early evolution of symbiotic traits.</title>
        <authorList>
            <person name="Miyauchi S."/>
            <person name="Kiss E."/>
            <person name="Kuo A."/>
            <person name="Drula E."/>
            <person name="Kohler A."/>
            <person name="Sanchez-Garcia M."/>
            <person name="Morin E."/>
            <person name="Andreopoulos B."/>
            <person name="Barry K.W."/>
            <person name="Bonito G."/>
            <person name="Buee M."/>
            <person name="Carver A."/>
            <person name="Chen C."/>
            <person name="Cichocki N."/>
            <person name="Clum A."/>
            <person name="Culley D."/>
            <person name="Crous P.W."/>
            <person name="Fauchery L."/>
            <person name="Girlanda M."/>
            <person name="Hayes R.D."/>
            <person name="Keri Z."/>
            <person name="LaButti K."/>
            <person name="Lipzen A."/>
            <person name="Lombard V."/>
            <person name="Magnuson J."/>
            <person name="Maillard F."/>
            <person name="Murat C."/>
            <person name="Nolan M."/>
            <person name="Ohm R.A."/>
            <person name="Pangilinan J."/>
            <person name="Pereira M.F."/>
            <person name="Perotto S."/>
            <person name="Peter M."/>
            <person name="Pfister S."/>
            <person name="Riley R."/>
            <person name="Sitrit Y."/>
            <person name="Stielow J.B."/>
            <person name="Szollosi G."/>
            <person name="Zifcakova L."/>
            <person name="Stursova M."/>
            <person name="Spatafora J.W."/>
            <person name="Tedersoo L."/>
            <person name="Vaario L.M."/>
            <person name="Yamada A."/>
            <person name="Yan M."/>
            <person name="Wang P."/>
            <person name="Xu J."/>
            <person name="Bruns T."/>
            <person name="Baldrian P."/>
            <person name="Vilgalys R."/>
            <person name="Dunand C."/>
            <person name="Henrissat B."/>
            <person name="Grigoriev I.V."/>
            <person name="Hibbett D."/>
            <person name="Nagy L.G."/>
            <person name="Martin F.M."/>
        </authorList>
    </citation>
    <scope>NUCLEOTIDE SEQUENCE</scope>
    <source>
        <strain evidence="2">Prilba</strain>
    </source>
</reference>
<keyword evidence="1" id="KW-1133">Transmembrane helix</keyword>
<evidence type="ECO:0000313" key="3">
    <source>
        <dbReference type="Proteomes" id="UP000759537"/>
    </source>
</evidence>
<evidence type="ECO:0000313" key="2">
    <source>
        <dbReference type="EMBL" id="KAF8483714.1"/>
    </source>
</evidence>
<proteinExistence type="predicted"/>
<keyword evidence="1" id="KW-0472">Membrane</keyword>
<evidence type="ECO:0000256" key="1">
    <source>
        <dbReference type="SAM" id="Phobius"/>
    </source>
</evidence>
<keyword evidence="3" id="KW-1185">Reference proteome</keyword>
<keyword evidence="1" id="KW-0812">Transmembrane</keyword>
<accession>A0A9P5N123</accession>
<comment type="caution">
    <text evidence="2">The sequence shown here is derived from an EMBL/GenBank/DDBJ whole genome shotgun (WGS) entry which is preliminary data.</text>
</comment>
<dbReference type="EMBL" id="WHVB01000004">
    <property type="protein sequence ID" value="KAF8483714.1"/>
    <property type="molecule type" value="Genomic_DNA"/>
</dbReference>
<reference evidence="2" key="1">
    <citation type="submission" date="2019-10" db="EMBL/GenBank/DDBJ databases">
        <authorList>
            <consortium name="DOE Joint Genome Institute"/>
            <person name="Kuo A."/>
            <person name="Miyauchi S."/>
            <person name="Kiss E."/>
            <person name="Drula E."/>
            <person name="Kohler A."/>
            <person name="Sanchez-Garcia M."/>
            <person name="Andreopoulos B."/>
            <person name="Barry K.W."/>
            <person name="Bonito G."/>
            <person name="Buee M."/>
            <person name="Carver A."/>
            <person name="Chen C."/>
            <person name="Cichocki N."/>
            <person name="Clum A."/>
            <person name="Culley D."/>
            <person name="Crous P.W."/>
            <person name="Fauchery L."/>
            <person name="Girlanda M."/>
            <person name="Hayes R."/>
            <person name="Keri Z."/>
            <person name="LaButti K."/>
            <person name="Lipzen A."/>
            <person name="Lombard V."/>
            <person name="Magnuson J."/>
            <person name="Maillard F."/>
            <person name="Morin E."/>
            <person name="Murat C."/>
            <person name="Nolan M."/>
            <person name="Ohm R."/>
            <person name="Pangilinan J."/>
            <person name="Pereira M."/>
            <person name="Perotto S."/>
            <person name="Peter M."/>
            <person name="Riley R."/>
            <person name="Sitrit Y."/>
            <person name="Stielow B."/>
            <person name="Szollosi G."/>
            <person name="Zifcakova L."/>
            <person name="Stursova M."/>
            <person name="Spatafora J.W."/>
            <person name="Tedersoo L."/>
            <person name="Vaario L.-M."/>
            <person name="Yamada A."/>
            <person name="Yan M."/>
            <person name="Wang P."/>
            <person name="Xu J."/>
            <person name="Bruns T."/>
            <person name="Baldrian P."/>
            <person name="Vilgalys R."/>
            <person name="Henrissat B."/>
            <person name="Grigoriev I.V."/>
            <person name="Hibbett D."/>
            <person name="Nagy L.G."/>
            <person name="Martin F.M."/>
        </authorList>
    </citation>
    <scope>NUCLEOTIDE SEQUENCE</scope>
    <source>
        <strain evidence="2">Prilba</strain>
    </source>
</reference>
<organism evidence="2 3">
    <name type="scientific">Russula ochroleuca</name>
    <dbReference type="NCBI Taxonomy" id="152965"/>
    <lineage>
        <taxon>Eukaryota</taxon>
        <taxon>Fungi</taxon>
        <taxon>Dikarya</taxon>
        <taxon>Basidiomycota</taxon>
        <taxon>Agaricomycotina</taxon>
        <taxon>Agaricomycetes</taxon>
        <taxon>Russulales</taxon>
        <taxon>Russulaceae</taxon>
        <taxon>Russula</taxon>
    </lineage>
</organism>